<feature type="compositionally biased region" description="Polar residues" evidence="1">
    <location>
        <begin position="7"/>
        <end position="26"/>
    </location>
</feature>
<dbReference type="Proteomes" id="UP001265746">
    <property type="component" value="Unassembled WGS sequence"/>
</dbReference>
<gene>
    <name evidence="2" type="ORF">N8I77_005874</name>
</gene>
<evidence type="ECO:0000313" key="3">
    <source>
        <dbReference type="Proteomes" id="UP001265746"/>
    </source>
</evidence>
<evidence type="ECO:0000313" key="2">
    <source>
        <dbReference type="EMBL" id="KAK2607173.1"/>
    </source>
</evidence>
<organism evidence="2 3">
    <name type="scientific">Phomopsis amygdali</name>
    <name type="common">Fusicoccum amygdali</name>
    <dbReference type="NCBI Taxonomy" id="1214568"/>
    <lineage>
        <taxon>Eukaryota</taxon>
        <taxon>Fungi</taxon>
        <taxon>Dikarya</taxon>
        <taxon>Ascomycota</taxon>
        <taxon>Pezizomycotina</taxon>
        <taxon>Sordariomycetes</taxon>
        <taxon>Sordariomycetidae</taxon>
        <taxon>Diaporthales</taxon>
        <taxon>Diaporthaceae</taxon>
        <taxon>Diaporthe</taxon>
    </lineage>
</organism>
<comment type="caution">
    <text evidence="2">The sequence shown here is derived from an EMBL/GenBank/DDBJ whole genome shotgun (WGS) entry which is preliminary data.</text>
</comment>
<keyword evidence="3" id="KW-1185">Reference proteome</keyword>
<dbReference type="AlphaFoldDB" id="A0AAD9SGL3"/>
<feature type="region of interest" description="Disordered" evidence="1">
    <location>
        <begin position="1"/>
        <end position="26"/>
    </location>
</feature>
<sequence length="150" mass="16450">MVAMSTGMGSASSLSVEPLPTTSKSFSTSHLVTSTIDLRDKQDHLLDMDNVGIRAEPLAVSENNVDRNLDSPDGLEPKVPAQNPMGIDCAIKGSYQGQEKDLLFFSSTASTYSESKFVTNPNWVRRAFTQIDKLMLALVCLADHVRFLRI</sequence>
<accession>A0AAD9SGL3</accession>
<protein>
    <submittedName>
        <fullName evidence="2">Uncharacterized protein</fullName>
    </submittedName>
</protein>
<proteinExistence type="predicted"/>
<reference evidence="2" key="1">
    <citation type="submission" date="2023-06" db="EMBL/GenBank/DDBJ databases">
        <authorList>
            <person name="Noh H."/>
        </authorList>
    </citation>
    <scope>NUCLEOTIDE SEQUENCE</scope>
    <source>
        <strain evidence="2">DUCC20226</strain>
    </source>
</reference>
<name>A0AAD9SGL3_PHOAM</name>
<dbReference type="EMBL" id="JAUJFL010000003">
    <property type="protein sequence ID" value="KAK2607173.1"/>
    <property type="molecule type" value="Genomic_DNA"/>
</dbReference>
<evidence type="ECO:0000256" key="1">
    <source>
        <dbReference type="SAM" id="MobiDB-lite"/>
    </source>
</evidence>